<organism evidence="1 2">
    <name type="scientific">Trichonephila inaurata madagascariensis</name>
    <dbReference type="NCBI Taxonomy" id="2747483"/>
    <lineage>
        <taxon>Eukaryota</taxon>
        <taxon>Metazoa</taxon>
        <taxon>Ecdysozoa</taxon>
        <taxon>Arthropoda</taxon>
        <taxon>Chelicerata</taxon>
        <taxon>Arachnida</taxon>
        <taxon>Araneae</taxon>
        <taxon>Araneomorphae</taxon>
        <taxon>Entelegynae</taxon>
        <taxon>Araneoidea</taxon>
        <taxon>Nephilidae</taxon>
        <taxon>Trichonephila</taxon>
        <taxon>Trichonephila inaurata</taxon>
    </lineage>
</organism>
<dbReference type="Proteomes" id="UP000886998">
    <property type="component" value="Unassembled WGS sequence"/>
</dbReference>
<evidence type="ECO:0000313" key="1">
    <source>
        <dbReference type="EMBL" id="GFY53430.1"/>
    </source>
</evidence>
<name>A0A8X7C2V9_9ARAC</name>
<keyword evidence="2" id="KW-1185">Reference proteome</keyword>
<dbReference type="OrthoDB" id="8195351at2759"/>
<protein>
    <submittedName>
        <fullName evidence="1">Uncharacterized protein</fullName>
    </submittedName>
</protein>
<dbReference type="AlphaFoldDB" id="A0A8X7C2V9"/>
<dbReference type="EMBL" id="BMAV01009252">
    <property type="protein sequence ID" value="GFY53430.1"/>
    <property type="molecule type" value="Genomic_DNA"/>
</dbReference>
<sequence>MMDVTSNFLNCIVTDDKVQCLRHDSETKRQSLEWRSPALSHRKKVGTEKWCIKTMLTSPFFDRQGISTRGSDDECVL</sequence>
<proteinExistence type="predicted"/>
<gene>
    <name evidence="1" type="ORF">TNIN_488241</name>
</gene>
<reference evidence="1" key="1">
    <citation type="submission" date="2020-08" db="EMBL/GenBank/DDBJ databases">
        <title>Multicomponent nature underlies the extraordinary mechanical properties of spider dragline silk.</title>
        <authorList>
            <person name="Kono N."/>
            <person name="Nakamura H."/>
            <person name="Mori M."/>
            <person name="Yoshida Y."/>
            <person name="Ohtoshi R."/>
            <person name="Malay A.D."/>
            <person name="Moran D.A.P."/>
            <person name="Tomita M."/>
            <person name="Numata K."/>
            <person name="Arakawa K."/>
        </authorList>
    </citation>
    <scope>NUCLEOTIDE SEQUENCE</scope>
</reference>
<comment type="caution">
    <text evidence="1">The sequence shown here is derived from an EMBL/GenBank/DDBJ whole genome shotgun (WGS) entry which is preliminary data.</text>
</comment>
<accession>A0A8X7C2V9</accession>
<evidence type="ECO:0000313" key="2">
    <source>
        <dbReference type="Proteomes" id="UP000886998"/>
    </source>
</evidence>